<dbReference type="Gene3D" id="3.30.70.330">
    <property type="match status" value="1"/>
</dbReference>
<dbReference type="STRING" id="286115.A0A507CRE9"/>
<dbReference type="EMBL" id="QEAM01000305">
    <property type="protein sequence ID" value="TPX41723.1"/>
    <property type="molecule type" value="Genomic_DNA"/>
</dbReference>
<dbReference type="InterPro" id="IPR012677">
    <property type="entry name" value="Nucleotide-bd_a/b_plait_sf"/>
</dbReference>
<dbReference type="SMART" id="SM00360">
    <property type="entry name" value="RRM"/>
    <property type="match status" value="1"/>
</dbReference>
<evidence type="ECO:0000313" key="7">
    <source>
        <dbReference type="Proteomes" id="UP000320475"/>
    </source>
</evidence>
<dbReference type="InterPro" id="IPR000504">
    <property type="entry name" value="RRM_dom"/>
</dbReference>
<dbReference type="InterPro" id="IPR035979">
    <property type="entry name" value="RBD_domain_sf"/>
</dbReference>
<dbReference type="Pfam" id="PF00076">
    <property type="entry name" value="RRM_1"/>
    <property type="match status" value="1"/>
</dbReference>
<dbReference type="Proteomes" id="UP000317494">
    <property type="component" value="Unassembled WGS sequence"/>
</dbReference>
<dbReference type="CDD" id="cd21608">
    <property type="entry name" value="RRM2_NsCP33_like"/>
    <property type="match status" value="1"/>
</dbReference>
<proteinExistence type="predicted"/>
<dbReference type="PANTHER" id="PTHR48027">
    <property type="entry name" value="HETEROGENEOUS NUCLEAR RIBONUCLEOPROTEIN 87F-RELATED"/>
    <property type="match status" value="1"/>
</dbReference>
<dbReference type="SUPFAM" id="SSF54928">
    <property type="entry name" value="RNA-binding domain, RBD"/>
    <property type="match status" value="1"/>
</dbReference>
<dbReference type="EMBL" id="QEAN01000655">
    <property type="protein sequence ID" value="TPX30784.1"/>
    <property type="molecule type" value="Genomic_DNA"/>
</dbReference>
<accession>A0A507CRE9</accession>
<protein>
    <recommendedName>
        <fullName evidence="3">RRM domain-containing protein</fullName>
    </recommendedName>
</protein>
<evidence type="ECO:0000313" key="5">
    <source>
        <dbReference type="EMBL" id="TPX41723.1"/>
    </source>
</evidence>
<sequence length="175" mass="18581">MDGQDAAAGRKLFVGNLPWAVDSVALRSIFERFGQVQESFVLTDRETGRSRGFGFITFLDPESAQAAITAMDGKDFENRPLRVNLAAEKGEGGGGGGYRSGHGGGGGGYRGARAGGDYNSGGSNWRGNDGGNAASLQKRVFVSLSHIVVVVACYNVAFDDVELYYLSLFLRLSLD</sequence>
<evidence type="ECO:0000256" key="2">
    <source>
        <dbReference type="PROSITE-ProRule" id="PRU00176"/>
    </source>
</evidence>
<dbReference type="GO" id="GO:0003723">
    <property type="term" value="F:RNA binding"/>
    <property type="evidence" value="ECO:0007669"/>
    <property type="project" value="UniProtKB-UniRule"/>
</dbReference>
<comment type="caution">
    <text evidence="5">The sequence shown here is derived from an EMBL/GenBank/DDBJ whole genome shotgun (WGS) entry which is preliminary data.</text>
</comment>
<reference evidence="6 7" key="1">
    <citation type="journal article" date="2019" name="Sci. Rep.">
        <title>Comparative genomics of chytrid fungi reveal insights into the obligate biotrophic and pathogenic lifestyle of Synchytrium endobioticum.</title>
        <authorList>
            <person name="van de Vossenberg B.T.L.H."/>
            <person name="Warris S."/>
            <person name="Nguyen H.D.T."/>
            <person name="van Gent-Pelzer M.P.E."/>
            <person name="Joly D.L."/>
            <person name="van de Geest H.C."/>
            <person name="Bonants P.J.M."/>
            <person name="Smith D.S."/>
            <person name="Levesque C.A."/>
            <person name="van der Lee T.A.J."/>
        </authorList>
    </citation>
    <scope>NUCLEOTIDE SEQUENCE [LARGE SCALE GENOMIC DNA]</scope>
    <source>
        <strain evidence="5 7">LEV6574</strain>
        <strain evidence="4 6">MB42</strain>
    </source>
</reference>
<evidence type="ECO:0000259" key="3">
    <source>
        <dbReference type="PROSITE" id="PS50102"/>
    </source>
</evidence>
<dbReference type="InterPro" id="IPR048289">
    <property type="entry name" value="RRM2_NsCP33-like"/>
</dbReference>
<evidence type="ECO:0000313" key="6">
    <source>
        <dbReference type="Proteomes" id="UP000317494"/>
    </source>
</evidence>
<organism evidence="5 7">
    <name type="scientific">Synchytrium endobioticum</name>
    <dbReference type="NCBI Taxonomy" id="286115"/>
    <lineage>
        <taxon>Eukaryota</taxon>
        <taxon>Fungi</taxon>
        <taxon>Fungi incertae sedis</taxon>
        <taxon>Chytridiomycota</taxon>
        <taxon>Chytridiomycota incertae sedis</taxon>
        <taxon>Chytridiomycetes</taxon>
        <taxon>Synchytriales</taxon>
        <taxon>Synchytriaceae</taxon>
        <taxon>Synchytrium</taxon>
    </lineage>
</organism>
<dbReference type="PROSITE" id="PS50102">
    <property type="entry name" value="RRM"/>
    <property type="match status" value="1"/>
</dbReference>
<evidence type="ECO:0000313" key="4">
    <source>
        <dbReference type="EMBL" id="TPX30784.1"/>
    </source>
</evidence>
<dbReference type="VEuPathDB" id="FungiDB:SeMB42_g07866"/>
<feature type="domain" description="RRM" evidence="3">
    <location>
        <begin position="10"/>
        <end position="88"/>
    </location>
</feature>
<evidence type="ECO:0000256" key="1">
    <source>
        <dbReference type="ARBA" id="ARBA00022884"/>
    </source>
</evidence>
<dbReference type="InterPro" id="IPR052462">
    <property type="entry name" value="SLIRP/GR-RBP-like"/>
</dbReference>
<keyword evidence="6" id="KW-1185">Reference proteome</keyword>
<keyword evidence="1 2" id="KW-0694">RNA-binding</keyword>
<dbReference type="AlphaFoldDB" id="A0A507CRE9"/>
<gene>
    <name evidence="5" type="ORF">SeLEV6574_g05947</name>
    <name evidence="4" type="ORF">SeMB42_g07866</name>
</gene>
<name>A0A507CRE9_9FUNG</name>
<dbReference type="OrthoDB" id="439808at2759"/>
<dbReference type="Proteomes" id="UP000320475">
    <property type="component" value="Unassembled WGS sequence"/>
</dbReference>